<evidence type="ECO:0000313" key="3">
    <source>
        <dbReference type="Proteomes" id="UP001187415"/>
    </source>
</evidence>
<dbReference type="EMBL" id="JAUPFM010000004">
    <property type="protein sequence ID" value="KAK2854251.1"/>
    <property type="molecule type" value="Genomic_DNA"/>
</dbReference>
<dbReference type="AlphaFoldDB" id="A0AA88SWG7"/>
<keyword evidence="3" id="KW-1185">Reference proteome</keyword>
<evidence type="ECO:0000256" key="1">
    <source>
        <dbReference type="SAM" id="MobiDB-lite"/>
    </source>
</evidence>
<comment type="caution">
    <text evidence="2">The sequence shown here is derived from an EMBL/GenBank/DDBJ whole genome shotgun (WGS) entry which is preliminary data.</text>
</comment>
<gene>
    <name evidence="2" type="ORF">Q5P01_006912</name>
</gene>
<sequence length="79" mass="9028">MEKVFSIPKQFLQTSHDPPDAQDGGEEEEGGQDRSTEMRATTEDERGQNSKRQRQLGQNFYPGPRLEIMSDEEIGKSDR</sequence>
<dbReference type="Proteomes" id="UP001187415">
    <property type="component" value="Unassembled WGS sequence"/>
</dbReference>
<organism evidence="2 3">
    <name type="scientific">Channa striata</name>
    <name type="common">Snakehead murrel</name>
    <name type="synonym">Ophicephalus striatus</name>
    <dbReference type="NCBI Taxonomy" id="64152"/>
    <lineage>
        <taxon>Eukaryota</taxon>
        <taxon>Metazoa</taxon>
        <taxon>Chordata</taxon>
        <taxon>Craniata</taxon>
        <taxon>Vertebrata</taxon>
        <taxon>Euteleostomi</taxon>
        <taxon>Actinopterygii</taxon>
        <taxon>Neopterygii</taxon>
        <taxon>Teleostei</taxon>
        <taxon>Neoteleostei</taxon>
        <taxon>Acanthomorphata</taxon>
        <taxon>Anabantaria</taxon>
        <taxon>Anabantiformes</taxon>
        <taxon>Channoidei</taxon>
        <taxon>Channidae</taxon>
        <taxon>Channa</taxon>
    </lineage>
</organism>
<feature type="compositionally biased region" description="Basic and acidic residues" evidence="1">
    <location>
        <begin position="31"/>
        <end position="48"/>
    </location>
</feature>
<reference evidence="2" key="1">
    <citation type="submission" date="2023-07" db="EMBL/GenBank/DDBJ databases">
        <title>Chromosome-level Genome Assembly of Striped Snakehead (Channa striata).</title>
        <authorList>
            <person name="Liu H."/>
        </authorList>
    </citation>
    <scope>NUCLEOTIDE SEQUENCE</scope>
    <source>
        <strain evidence="2">Gz</strain>
        <tissue evidence="2">Muscle</tissue>
    </source>
</reference>
<feature type="region of interest" description="Disordered" evidence="1">
    <location>
        <begin position="1"/>
        <end position="79"/>
    </location>
</feature>
<protein>
    <submittedName>
        <fullName evidence="2">Uncharacterized protein</fullName>
    </submittedName>
</protein>
<proteinExistence type="predicted"/>
<accession>A0AA88SWG7</accession>
<evidence type="ECO:0000313" key="2">
    <source>
        <dbReference type="EMBL" id="KAK2854251.1"/>
    </source>
</evidence>
<name>A0AA88SWG7_CHASR</name>